<keyword evidence="5" id="KW-1185">Reference proteome</keyword>
<dbReference type="PANTHER" id="PTHR37984:SF15">
    <property type="entry name" value="INTEGRASE CATALYTIC DOMAIN-CONTAINING PROTEIN"/>
    <property type="match status" value="1"/>
</dbReference>
<dbReference type="GO" id="GO:0003676">
    <property type="term" value="F:nucleic acid binding"/>
    <property type="evidence" value="ECO:0007669"/>
    <property type="project" value="InterPro"/>
</dbReference>
<dbReference type="FunFam" id="1.10.340.70:FF:000001">
    <property type="entry name" value="Retrovirus-related Pol polyprotein from transposon gypsy-like Protein"/>
    <property type="match status" value="1"/>
</dbReference>
<dbReference type="Proteomes" id="UP001059041">
    <property type="component" value="Linkage Group LG5"/>
</dbReference>
<dbReference type="InterPro" id="IPR001584">
    <property type="entry name" value="Integrase_cat-core"/>
</dbReference>
<dbReference type="InterPro" id="IPR012337">
    <property type="entry name" value="RNaseH-like_sf"/>
</dbReference>
<comment type="caution">
    <text evidence="4">The sequence shown here is derived from an EMBL/GenBank/DDBJ whole genome shotgun (WGS) entry which is preliminary data.</text>
</comment>
<evidence type="ECO:0000256" key="1">
    <source>
        <dbReference type="ARBA" id="ARBA00039658"/>
    </source>
</evidence>
<gene>
    <name evidence="4" type="ORF">IRJ41_013107</name>
</gene>
<dbReference type="GO" id="GO:0015074">
    <property type="term" value="P:DNA integration"/>
    <property type="evidence" value="ECO:0007669"/>
    <property type="project" value="InterPro"/>
</dbReference>
<proteinExistence type="predicted"/>
<evidence type="ECO:0000313" key="5">
    <source>
        <dbReference type="Proteomes" id="UP001059041"/>
    </source>
</evidence>
<evidence type="ECO:0000259" key="3">
    <source>
        <dbReference type="PROSITE" id="PS50994"/>
    </source>
</evidence>
<dbReference type="InterPro" id="IPR036397">
    <property type="entry name" value="RNaseH_sf"/>
</dbReference>
<evidence type="ECO:0000256" key="2">
    <source>
        <dbReference type="SAM" id="MobiDB-lite"/>
    </source>
</evidence>
<dbReference type="FunFam" id="3.30.420.10:FF:000032">
    <property type="entry name" value="Retrovirus-related Pol polyprotein from transposon 297-like Protein"/>
    <property type="match status" value="1"/>
</dbReference>
<name>A0A9W7WVW9_TRIRA</name>
<feature type="domain" description="Integrase catalytic" evidence="3">
    <location>
        <begin position="239"/>
        <end position="396"/>
    </location>
</feature>
<dbReference type="SUPFAM" id="SSF53098">
    <property type="entry name" value="Ribonuclease H-like"/>
    <property type="match status" value="1"/>
</dbReference>
<feature type="region of interest" description="Disordered" evidence="2">
    <location>
        <begin position="528"/>
        <end position="567"/>
    </location>
</feature>
<reference evidence="4" key="1">
    <citation type="submission" date="2021-02" db="EMBL/GenBank/DDBJ databases">
        <title>Comparative genomics reveals that relaxation of natural selection precedes convergent phenotypic evolution of cavefish.</title>
        <authorList>
            <person name="Peng Z."/>
        </authorList>
    </citation>
    <scope>NUCLEOTIDE SEQUENCE</scope>
    <source>
        <tissue evidence="4">Muscle</tissue>
    </source>
</reference>
<accession>A0A9W7WVW9</accession>
<dbReference type="InterPro" id="IPR050951">
    <property type="entry name" value="Retrovirus_Pol_polyprotein"/>
</dbReference>
<evidence type="ECO:0000313" key="4">
    <source>
        <dbReference type="EMBL" id="KAI7809625.1"/>
    </source>
</evidence>
<protein>
    <recommendedName>
        <fullName evidence="1">Gypsy retrotransposon integrase-like protein 1</fullName>
    </recommendedName>
</protein>
<dbReference type="AlphaFoldDB" id="A0A9W7WVW9"/>
<dbReference type="Pfam" id="PF00665">
    <property type="entry name" value="rve"/>
    <property type="match status" value="1"/>
</dbReference>
<dbReference type="Pfam" id="PF17921">
    <property type="entry name" value="Integrase_H2C2"/>
    <property type="match status" value="1"/>
</dbReference>
<dbReference type="PROSITE" id="PS50994">
    <property type="entry name" value="INTEGRASE"/>
    <property type="match status" value="1"/>
</dbReference>
<dbReference type="PANTHER" id="PTHR37984">
    <property type="entry name" value="PROTEIN CBG26694"/>
    <property type="match status" value="1"/>
</dbReference>
<dbReference type="Gene3D" id="1.10.340.70">
    <property type="match status" value="1"/>
</dbReference>
<organism evidence="4 5">
    <name type="scientific">Triplophysa rosa</name>
    <name type="common">Cave loach</name>
    <dbReference type="NCBI Taxonomy" id="992332"/>
    <lineage>
        <taxon>Eukaryota</taxon>
        <taxon>Metazoa</taxon>
        <taxon>Chordata</taxon>
        <taxon>Craniata</taxon>
        <taxon>Vertebrata</taxon>
        <taxon>Euteleostomi</taxon>
        <taxon>Actinopterygii</taxon>
        <taxon>Neopterygii</taxon>
        <taxon>Teleostei</taxon>
        <taxon>Ostariophysi</taxon>
        <taxon>Cypriniformes</taxon>
        <taxon>Nemacheilidae</taxon>
        <taxon>Triplophysa</taxon>
    </lineage>
</organism>
<dbReference type="InterPro" id="IPR041588">
    <property type="entry name" value="Integrase_H2C2"/>
</dbReference>
<sequence>MSTAKLNAVGHRWVGELSDFRFDIKYRPGRVNIDADTLSRLPLDIEAFELKCTEELPTSIVQAAWDGSHVSGEKDVAWIAALYMSTVEDEAQPFHTGLPTIGRKELVTAQKEDPVISQVRLWKVDGVKPTEEMRRSLTGTSKKFMYEWSKLHVEEGLLYRKTMERKQLVLPSRYKKLALEHLHDRMGHVGTERVLSLARDRFYWPYMKTEIEGYVTRKCPCIKQKKPTAHVRAPMGSITTHSPMELVCIDYLHLEPSRGGYEYILVIMDHFTRFAQAYPTKNKSGRTAAERLFQDYIPRFGYPAKLHHDQGREFENELFRTLQQFARISHSRTSPYHPQGNPVERFNRTLLQMLRTLADKEKERWKDHLPQIVHAYNCTRHESTGYSPFFLLYGRHPRLPVDLIFGLAEPTEEITPKGYAKQWAHRMSEAYQIAESHSRQSSARGKAQYDRKVRGVVLKAGDRVLVRNLGERGGPGKLRSYWEKAVYVVKEQVSNNPVYVIYPENSDRGKTRTLHRNLLLLVNDLPVEAPSTTHGSTRPERQKKTVRRTSSDNVDDRDSDLVSSDAESCAGGYWLRAPVNRTTSGNDRPPEQVPVRENIEIIPGRESSGQIQDREVQRTSESPVGGRAATYLEALHPVDTDEGDGANTENKPDFVDRAEAMGMEDENRARRSARERRPRQIYTYDMLGQPAIHPYAPALNSVTAYSITHMPVWGLHNYTTPITYPHLYLPSVHTPYGVTTTVC</sequence>
<dbReference type="EMBL" id="JAFHDT010000005">
    <property type="protein sequence ID" value="KAI7809625.1"/>
    <property type="molecule type" value="Genomic_DNA"/>
</dbReference>
<dbReference type="Gene3D" id="3.30.420.10">
    <property type="entry name" value="Ribonuclease H-like superfamily/Ribonuclease H"/>
    <property type="match status" value="1"/>
</dbReference>